<sequence>MRPEPTVKDRSWKTGVSSGQVKDRFEQTMKASDMEVTSWEGGTEDTRAPAADKEKEGTTARPRRRRSHAPGRWPVGSGYHPEMSSSTTMSGLPYERSTSPPE</sequence>
<name>A0ABP7UX32_9ACTN</name>
<accession>A0ABP7UX32</accession>
<gene>
    <name evidence="2" type="ORF">GCM10022214_02220</name>
</gene>
<keyword evidence="3" id="KW-1185">Reference proteome</keyword>
<evidence type="ECO:0000256" key="1">
    <source>
        <dbReference type="SAM" id="MobiDB-lite"/>
    </source>
</evidence>
<feature type="region of interest" description="Disordered" evidence="1">
    <location>
        <begin position="1"/>
        <end position="102"/>
    </location>
</feature>
<organism evidence="2 3">
    <name type="scientific">Actinomadura miaoliensis</name>
    <dbReference type="NCBI Taxonomy" id="430685"/>
    <lineage>
        <taxon>Bacteria</taxon>
        <taxon>Bacillati</taxon>
        <taxon>Actinomycetota</taxon>
        <taxon>Actinomycetes</taxon>
        <taxon>Streptosporangiales</taxon>
        <taxon>Thermomonosporaceae</taxon>
        <taxon>Actinomadura</taxon>
    </lineage>
</organism>
<proteinExistence type="predicted"/>
<evidence type="ECO:0000313" key="2">
    <source>
        <dbReference type="EMBL" id="GAA4054777.1"/>
    </source>
</evidence>
<evidence type="ECO:0000313" key="3">
    <source>
        <dbReference type="Proteomes" id="UP001500683"/>
    </source>
</evidence>
<reference evidence="3" key="1">
    <citation type="journal article" date="2019" name="Int. J. Syst. Evol. Microbiol.">
        <title>The Global Catalogue of Microorganisms (GCM) 10K type strain sequencing project: providing services to taxonomists for standard genome sequencing and annotation.</title>
        <authorList>
            <consortium name="The Broad Institute Genomics Platform"/>
            <consortium name="The Broad Institute Genome Sequencing Center for Infectious Disease"/>
            <person name="Wu L."/>
            <person name="Ma J."/>
        </authorList>
    </citation>
    <scope>NUCLEOTIDE SEQUENCE [LARGE SCALE GENOMIC DNA]</scope>
    <source>
        <strain evidence="3">JCM 16702</strain>
    </source>
</reference>
<protein>
    <submittedName>
        <fullName evidence="2">Uncharacterized protein</fullName>
    </submittedName>
</protein>
<feature type="compositionally biased region" description="Basic and acidic residues" evidence="1">
    <location>
        <begin position="1"/>
        <end position="12"/>
    </location>
</feature>
<comment type="caution">
    <text evidence="2">The sequence shown here is derived from an EMBL/GenBank/DDBJ whole genome shotgun (WGS) entry which is preliminary data.</text>
</comment>
<dbReference type="EMBL" id="BAAAZG010000001">
    <property type="protein sequence ID" value="GAA4054777.1"/>
    <property type="molecule type" value="Genomic_DNA"/>
</dbReference>
<dbReference type="Proteomes" id="UP001500683">
    <property type="component" value="Unassembled WGS sequence"/>
</dbReference>
<feature type="compositionally biased region" description="Basic and acidic residues" evidence="1">
    <location>
        <begin position="44"/>
        <end position="58"/>
    </location>
</feature>
<feature type="compositionally biased region" description="Polar residues" evidence="1">
    <location>
        <begin position="83"/>
        <end position="102"/>
    </location>
</feature>